<dbReference type="Proteomes" id="UP000823613">
    <property type="component" value="Unassembled WGS sequence"/>
</dbReference>
<reference evidence="1" key="2">
    <citation type="journal article" date="2021" name="PeerJ">
        <title>Extensive microbial diversity within the chicken gut microbiome revealed by metagenomics and culture.</title>
        <authorList>
            <person name="Gilroy R."/>
            <person name="Ravi A."/>
            <person name="Getino M."/>
            <person name="Pursley I."/>
            <person name="Horton D.L."/>
            <person name="Alikhan N.F."/>
            <person name="Baker D."/>
            <person name="Gharbi K."/>
            <person name="Hall N."/>
            <person name="Watson M."/>
            <person name="Adriaenssens E.M."/>
            <person name="Foster-Nyarko E."/>
            <person name="Jarju S."/>
            <person name="Secka A."/>
            <person name="Antonio M."/>
            <person name="Oren A."/>
            <person name="Chaudhuri R.R."/>
            <person name="La Ragione R."/>
            <person name="Hildebrand F."/>
            <person name="Pallen M.J."/>
        </authorList>
    </citation>
    <scope>NUCLEOTIDE SEQUENCE</scope>
    <source>
        <strain evidence="1">11159</strain>
    </source>
</reference>
<name>A0A9D9GWP9_9BACL</name>
<comment type="caution">
    <text evidence="1">The sequence shown here is derived from an EMBL/GenBank/DDBJ whole genome shotgun (WGS) entry which is preliminary data.</text>
</comment>
<evidence type="ECO:0000313" key="2">
    <source>
        <dbReference type="Proteomes" id="UP000823613"/>
    </source>
</evidence>
<protein>
    <submittedName>
        <fullName evidence="1">Uncharacterized protein</fullName>
    </submittedName>
</protein>
<organism evidence="1 2">
    <name type="scientific">Candidatus Onthovivens merdipullorum</name>
    <dbReference type="NCBI Taxonomy" id="2840889"/>
    <lineage>
        <taxon>Bacteria</taxon>
        <taxon>Bacillati</taxon>
        <taxon>Bacillota</taxon>
        <taxon>Bacilli</taxon>
        <taxon>Bacillales</taxon>
        <taxon>Candidatus Onthovivens</taxon>
    </lineage>
</organism>
<accession>A0A9D9GWP9</accession>
<gene>
    <name evidence="1" type="ORF">IAC58_04640</name>
</gene>
<dbReference type="AlphaFoldDB" id="A0A9D9GWP9"/>
<reference evidence="1" key="1">
    <citation type="submission" date="2020-10" db="EMBL/GenBank/DDBJ databases">
        <authorList>
            <person name="Gilroy R."/>
        </authorList>
    </citation>
    <scope>NUCLEOTIDE SEQUENCE</scope>
    <source>
        <strain evidence="1">11159</strain>
    </source>
</reference>
<sequence length="282" mass="32888">MELVDTMILIEKCKNKNYTPVFFCEMSLFEMLKNKNDEQRFKTFKDLDVFVNRSRSEMLVSDTDINVFDTRDIMDRYNDALNICNKCAYIVSNSFLFFCTMILQLVLLQKAFKSLQEVDKSKFEKTMSVIVEVTKRISKNMKKELIDYAFNNSSETLEEELYKKILNIFISKINENMGIDYLSLNEISAFTTNGIAKANNIKFQKDLVDKYIDDIVSFNSNEEITKKVYKVYLNDLLSVSGKVCFNDIVDMNIFFAGYTNKLTIRSNDKKSNRLLATLLNKI</sequence>
<proteinExistence type="predicted"/>
<evidence type="ECO:0000313" key="1">
    <source>
        <dbReference type="EMBL" id="MBO8427821.1"/>
    </source>
</evidence>
<dbReference type="EMBL" id="JADIMY010000092">
    <property type="protein sequence ID" value="MBO8427821.1"/>
    <property type="molecule type" value="Genomic_DNA"/>
</dbReference>